<evidence type="ECO:0000313" key="3">
    <source>
        <dbReference type="Proteomes" id="UP000494106"/>
    </source>
</evidence>
<organism evidence="2 3">
    <name type="scientific">Arctia plantaginis</name>
    <name type="common">Wood tiger moth</name>
    <name type="synonym">Phalaena plantaginis</name>
    <dbReference type="NCBI Taxonomy" id="874455"/>
    <lineage>
        <taxon>Eukaryota</taxon>
        <taxon>Metazoa</taxon>
        <taxon>Ecdysozoa</taxon>
        <taxon>Arthropoda</taxon>
        <taxon>Hexapoda</taxon>
        <taxon>Insecta</taxon>
        <taxon>Pterygota</taxon>
        <taxon>Neoptera</taxon>
        <taxon>Endopterygota</taxon>
        <taxon>Lepidoptera</taxon>
        <taxon>Glossata</taxon>
        <taxon>Ditrysia</taxon>
        <taxon>Noctuoidea</taxon>
        <taxon>Erebidae</taxon>
        <taxon>Arctiinae</taxon>
        <taxon>Arctia</taxon>
    </lineage>
</organism>
<protein>
    <submittedName>
        <fullName evidence="2">Uncharacterized protein</fullName>
    </submittedName>
</protein>
<reference evidence="2 3" key="1">
    <citation type="submission" date="2020-04" db="EMBL/GenBank/DDBJ databases">
        <authorList>
            <person name="Wallbank WR R."/>
            <person name="Pardo Diaz C."/>
            <person name="Kozak K."/>
            <person name="Martin S."/>
            <person name="Jiggins C."/>
            <person name="Moest M."/>
            <person name="Warren A I."/>
            <person name="Byers J.R.P. K."/>
            <person name="Montejo-Kovacevich G."/>
            <person name="Yen C E."/>
        </authorList>
    </citation>
    <scope>NUCLEOTIDE SEQUENCE [LARGE SCALE GENOMIC DNA]</scope>
</reference>
<sequence>MEVIEPLKERLDLVVSELRVLKERGTSEPINCAAPTVPDYGEVTLSYVKRKIREESVRKWQDRYDASLTGSVTRVFLPDVEKAYGISRRTKPTPLQVQALTGHRGIGTYLHRFQLREDPGCECDSEVDETVWHLLMDCPRFQSDRMDLEHRINKRVSKQNLAAIMEDGEAGTLLLGFAEKVFRIAAGRNKTENPADCRPLPGGAPTRTAPHPAPRRRIPQHQILTLAECGRPGLEFGPLELFMSDTYERLGIGFCR</sequence>
<comment type="caution">
    <text evidence="2">The sequence shown here is derived from an EMBL/GenBank/DDBJ whole genome shotgun (WGS) entry which is preliminary data.</text>
</comment>
<gene>
    <name evidence="2" type="ORF">APLA_LOCUS13722</name>
</gene>
<feature type="region of interest" description="Disordered" evidence="1">
    <location>
        <begin position="192"/>
        <end position="215"/>
    </location>
</feature>
<evidence type="ECO:0000256" key="1">
    <source>
        <dbReference type="SAM" id="MobiDB-lite"/>
    </source>
</evidence>
<keyword evidence="3" id="KW-1185">Reference proteome</keyword>
<name>A0A8S1B4A2_ARCPL</name>
<proteinExistence type="predicted"/>
<dbReference type="Proteomes" id="UP000494106">
    <property type="component" value="Unassembled WGS sequence"/>
</dbReference>
<accession>A0A8S1B4A2</accession>
<dbReference type="OrthoDB" id="411823at2759"/>
<dbReference type="EMBL" id="CADEBC010000559">
    <property type="protein sequence ID" value="CAB3252805.1"/>
    <property type="molecule type" value="Genomic_DNA"/>
</dbReference>
<evidence type="ECO:0000313" key="2">
    <source>
        <dbReference type="EMBL" id="CAB3252805.1"/>
    </source>
</evidence>
<feature type="compositionally biased region" description="Low complexity" evidence="1">
    <location>
        <begin position="201"/>
        <end position="210"/>
    </location>
</feature>
<dbReference type="AlphaFoldDB" id="A0A8S1B4A2"/>